<evidence type="ECO:0000256" key="1">
    <source>
        <dbReference type="SAM" id="SignalP"/>
    </source>
</evidence>
<feature type="signal peptide" evidence="1">
    <location>
        <begin position="1"/>
        <end position="21"/>
    </location>
</feature>
<dbReference type="RefSeq" id="WP_284377021.1">
    <property type="nucleotide sequence ID" value="NZ_BSNN01000002.1"/>
</dbReference>
<dbReference type="EMBL" id="BSNN01000002">
    <property type="protein sequence ID" value="GLQ34932.1"/>
    <property type="molecule type" value="Genomic_DNA"/>
</dbReference>
<keyword evidence="3" id="KW-1185">Reference proteome</keyword>
<evidence type="ECO:0000313" key="3">
    <source>
        <dbReference type="Proteomes" id="UP001156694"/>
    </source>
</evidence>
<protein>
    <recommendedName>
        <fullName evidence="4">Tat (Twin-arginine translocation) pathway signal sequence</fullName>
    </recommendedName>
</protein>
<sequence length="405" mass="43770">MSSSRRRFLLNTMALGCSAAANPLITPVTYAATPSNNRLVVIILRGGMDGLDVVRPVGDQNFATYRTDMATGAHDLNGMFALHPALGDLMPMWRMGELGFAHAVSTPYRDKRSHFDGQDLLEAGYASIAQKQAATGTTGWLNRMLTLLPNVHAETAFAVGQDDLILLSGDAPHSSWSPGRSLPLSVQGQNFLERMYENDPLFHASAQTAITLSAETLGGEVAEGEDMMAQMADNLKAARNADRAQALARFTAEQMHQDTRIAAFSIGGWDTHRNQPNSMRNALQQLSTALRTLKTDLGPIWGKTAVLCMTEFGRTVRQNGTQGTDHGTGGALLYAGGAVRGKQVLGRWPGLADHQLYQQRDLMPTADVRGLAASAMQGLFGHSTSDLERVVFPNLDMTDAAKFIL</sequence>
<dbReference type="Pfam" id="PF07394">
    <property type="entry name" value="DUF1501"/>
    <property type="match status" value="1"/>
</dbReference>
<name>A0ABQ5VU12_9RHOB</name>
<dbReference type="PANTHER" id="PTHR43737:SF1">
    <property type="entry name" value="DUF1501 DOMAIN-CONTAINING PROTEIN"/>
    <property type="match status" value="1"/>
</dbReference>
<dbReference type="Proteomes" id="UP001156694">
    <property type="component" value="Unassembled WGS sequence"/>
</dbReference>
<accession>A0ABQ5VU12</accession>
<evidence type="ECO:0008006" key="4">
    <source>
        <dbReference type="Google" id="ProtNLM"/>
    </source>
</evidence>
<feature type="chain" id="PRO_5047125675" description="Tat (Twin-arginine translocation) pathway signal sequence" evidence="1">
    <location>
        <begin position="22"/>
        <end position="405"/>
    </location>
</feature>
<proteinExistence type="predicted"/>
<dbReference type="PROSITE" id="PS51318">
    <property type="entry name" value="TAT"/>
    <property type="match status" value="1"/>
</dbReference>
<comment type="caution">
    <text evidence="2">The sequence shown here is derived from an EMBL/GenBank/DDBJ whole genome shotgun (WGS) entry which is preliminary data.</text>
</comment>
<gene>
    <name evidence="2" type="ORF">GCM10007939_12150</name>
</gene>
<dbReference type="InterPro" id="IPR010869">
    <property type="entry name" value="DUF1501"/>
</dbReference>
<reference evidence="3" key="1">
    <citation type="journal article" date="2019" name="Int. J. Syst. Evol. Microbiol.">
        <title>The Global Catalogue of Microorganisms (GCM) 10K type strain sequencing project: providing services to taxonomists for standard genome sequencing and annotation.</title>
        <authorList>
            <consortium name="The Broad Institute Genomics Platform"/>
            <consortium name="The Broad Institute Genome Sequencing Center for Infectious Disease"/>
            <person name="Wu L."/>
            <person name="Ma J."/>
        </authorList>
    </citation>
    <scope>NUCLEOTIDE SEQUENCE [LARGE SCALE GENOMIC DNA]</scope>
    <source>
        <strain evidence="3">NBRC 110140</strain>
    </source>
</reference>
<organism evidence="2 3">
    <name type="scientific">Amylibacter marinus</name>
    <dbReference type="NCBI Taxonomy" id="1475483"/>
    <lineage>
        <taxon>Bacteria</taxon>
        <taxon>Pseudomonadati</taxon>
        <taxon>Pseudomonadota</taxon>
        <taxon>Alphaproteobacteria</taxon>
        <taxon>Rhodobacterales</taxon>
        <taxon>Paracoccaceae</taxon>
        <taxon>Amylibacter</taxon>
    </lineage>
</organism>
<evidence type="ECO:0000313" key="2">
    <source>
        <dbReference type="EMBL" id="GLQ34932.1"/>
    </source>
</evidence>
<keyword evidence="1" id="KW-0732">Signal</keyword>
<dbReference type="PANTHER" id="PTHR43737">
    <property type="entry name" value="BLL7424 PROTEIN"/>
    <property type="match status" value="1"/>
</dbReference>
<dbReference type="InterPro" id="IPR006311">
    <property type="entry name" value="TAT_signal"/>
</dbReference>